<dbReference type="PANTHER" id="PTHR45766">
    <property type="entry name" value="DNA ANNEALING HELICASE AND ENDONUCLEASE ZRANB3 FAMILY MEMBER"/>
    <property type="match status" value="1"/>
</dbReference>
<reference evidence="15" key="2">
    <citation type="submission" date="2025-08" db="UniProtKB">
        <authorList>
            <consortium name="Ensembl"/>
        </authorList>
    </citation>
    <scope>IDENTIFICATION</scope>
</reference>
<dbReference type="InterPro" id="IPR038718">
    <property type="entry name" value="SNF2-like_sf"/>
</dbReference>
<dbReference type="PROSITE" id="PS51192">
    <property type="entry name" value="HELICASE_ATP_BIND_1"/>
    <property type="match status" value="1"/>
</dbReference>
<keyword evidence="4" id="KW-0378">Hydrolase</keyword>
<evidence type="ECO:0000313" key="16">
    <source>
        <dbReference type="Proteomes" id="UP000694558"/>
    </source>
</evidence>
<dbReference type="Pfam" id="PF00271">
    <property type="entry name" value="Helicase_C"/>
    <property type="match status" value="1"/>
</dbReference>
<dbReference type="CDD" id="cd18010">
    <property type="entry name" value="DEXHc_HARP_SMARCAL1"/>
    <property type="match status" value="1"/>
</dbReference>
<evidence type="ECO:0000256" key="7">
    <source>
        <dbReference type="ARBA" id="ARBA00029621"/>
    </source>
</evidence>
<dbReference type="InterPro" id="IPR010003">
    <property type="entry name" value="HARP_dom"/>
</dbReference>
<evidence type="ECO:0000256" key="4">
    <source>
        <dbReference type="ARBA" id="ARBA00022801"/>
    </source>
</evidence>
<comment type="subcellular location">
    <subcellularLocation>
        <location evidence="1">Nucleus</location>
    </subcellularLocation>
</comment>
<keyword evidence="3" id="KW-0677">Repeat</keyword>
<dbReference type="AlphaFoldDB" id="A0A8D3AEH6"/>
<dbReference type="Gene3D" id="3.40.50.10810">
    <property type="entry name" value="Tandem AAA-ATPase domain"/>
    <property type="match status" value="1"/>
</dbReference>
<dbReference type="Proteomes" id="UP000694558">
    <property type="component" value="Chromosome 14"/>
</dbReference>
<evidence type="ECO:0000256" key="9">
    <source>
        <dbReference type="ARBA" id="ARBA00048778"/>
    </source>
</evidence>
<proteinExistence type="inferred from homology"/>
<evidence type="ECO:0000256" key="1">
    <source>
        <dbReference type="ARBA" id="ARBA00004123"/>
    </source>
</evidence>
<feature type="compositionally biased region" description="Polar residues" evidence="11">
    <location>
        <begin position="1071"/>
        <end position="1089"/>
    </location>
</feature>
<feature type="domain" description="Helicase ATP-binding" evidence="12">
    <location>
        <begin position="603"/>
        <end position="759"/>
    </location>
</feature>
<dbReference type="GO" id="GO:0043596">
    <property type="term" value="C:nuclear replication fork"/>
    <property type="evidence" value="ECO:0007669"/>
    <property type="project" value="TreeGrafter"/>
</dbReference>
<keyword evidence="5" id="KW-0175">Coiled coil</keyword>
<dbReference type="GO" id="GO:0005524">
    <property type="term" value="F:ATP binding"/>
    <property type="evidence" value="ECO:0007669"/>
    <property type="project" value="InterPro"/>
</dbReference>
<evidence type="ECO:0000256" key="10">
    <source>
        <dbReference type="PROSITE-ProRule" id="PRU00800"/>
    </source>
</evidence>
<feature type="region of interest" description="Disordered" evidence="11">
    <location>
        <begin position="56"/>
        <end position="98"/>
    </location>
</feature>
<gene>
    <name evidence="15" type="primary">SMARCAL1</name>
</gene>
<dbReference type="CDD" id="cd18793">
    <property type="entry name" value="SF2_C_SNF"/>
    <property type="match status" value="1"/>
</dbReference>
<dbReference type="FunFam" id="3.40.50.10810:FF:000026">
    <property type="entry name" value="SWI/SNF related, matrix associated, actin dependent regulator of chromatin, subfamily a-like 1"/>
    <property type="match status" value="1"/>
</dbReference>
<evidence type="ECO:0000256" key="11">
    <source>
        <dbReference type="SAM" id="MobiDB-lite"/>
    </source>
</evidence>
<feature type="domain" description="HARP" evidence="14">
    <location>
        <begin position="380"/>
        <end position="451"/>
    </location>
</feature>
<feature type="compositionally biased region" description="Polar residues" evidence="11">
    <location>
        <begin position="175"/>
        <end position="184"/>
    </location>
</feature>
<dbReference type="GO" id="GO:0016787">
    <property type="term" value="F:hydrolase activity"/>
    <property type="evidence" value="ECO:0007669"/>
    <property type="project" value="UniProtKB-KW"/>
</dbReference>
<evidence type="ECO:0000256" key="6">
    <source>
        <dbReference type="ARBA" id="ARBA00023242"/>
    </source>
</evidence>
<feature type="region of interest" description="Disordered" evidence="11">
    <location>
        <begin position="1067"/>
        <end position="1098"/>
    </location>
</feature>
<evidence type="ECO:0000256" key="8">
    <source>
        <dbReference type="ARBA" id="ARBA00031896"/>
    </source>
</evidence>
<evidence type="ECO:0000256" key="2">
    <source>
        <dbReference type="ARBA" id="ARBA00020162"/>
    </source>
</evidence>
<dbReference type="PROSITE" id="PS51194">
    <property type="entry name" value="HELICASE_CTER"/>
    <property type="match status" value="1"/>
</dbReference>
<dbReference type="GO" id="GO:0006281">
    <property type="term" value="P:DNA repair"/>
    <property type="evidence" value="ECO:0007669"/>
    <property type="project" value="TreeGrafter"/>
</dbReference>
<feature type="compositionally biased region" description="Low complexity" evidence="11">
    <location>
        <begin position="360"/>
        <end position="370"/>
    </location>
</feature>
<dbReference type="InterPro" id="IPR049730">
    <property type="entry name" value="SNF2/RAD54-like_C"/>
</dbReference>
<dbReference type="SUPFAM" id="SSF52540">
    <property type="entry name" value="P-loop containing nucleoside triphosphate hydrolases"/>
    <property type="match status" value="2"/>
</dbReference>
<evidence type="ECO:0000256" key="5">
    <source>
        <dbReference type="ARBA" id="ARBA00023054"/>
    </source>
</evidence>
<dbReference type="InterPro" id="IPR000330">
    <property type="entry name" value="SNF2_N"/>
</dbReference>
<dbReference type="FunFam" id="3.40.50.300:FF:001036">
    <property type="entry name" value="SWI/SNF related, matrix associated, actin dependent regulator of chromatin, subfamily a like 1"/>
    <property type="match status" value="1"/>
</dbReference>
<dbReference type="GO" id="GO:0031297">
    <property type="term" value="P:replication fork processing"/>
    <property type="evidence" value="ECO:0007669"/>
    <property type="project" value="TreeGrafter"/>
</dbReference>
<dbReference type="InterPro" id="IPR014001">
    <property type="entry name" value="Helicase_ATP-bd"/>
</dbReference>
<feature type="compositionally biased region" description="Polar residues" evidence="11">
    <location>
        <begin position="261"/>
        <end position="300"/>
    </location>
</feature>
<feature type="domain" description="HARP" evidence="14">
    <location>
        <begin position="486"/>
        <end position="557"/>
    </location>
</feature>
<dbReference type="SMART" id="SM00490">
    <property type="entry name" value="HELICc"/>
    <property type="match status" value="1"/>
</dbReference>
<keyword evidence="6" id="KW-0539">Nucleus</keyword>
<dbReference type="SMART" id="SM00487">
    <property type="entry name" value="DEXDc"/>
    <property type="match status" value="1"/>
</dbReference>
<organism evidence="15 16">
    <name type="scientific">Scophthalmus maximus</name>
    <name type="common">Turbot</name>
    <name type="synonym">Psetta maxima</name>
    <dbReference type="NCBI Taxonomy" id="52904"/>
    <lineage>
        <taxon>Eukaryota</taxon>
        <taxon>Metazoa</taxon>
        <taxon>Chordata</taxon>
        <taxon>Craniata</taxon>
        <taxon>Vertebrata</taxon>
        <taxon>Euteleostomi</taxon>
        <taxon>Actinopterygii</taxon>
        <taxon>Neopterygii</taxon>
        <taxon>Teleostei</taxon>
        <taxon>Neoteleostei</taxon>
        <taxon>Acanthomorphata</taxon>
        <taxon>Carangaria</taxon>
        <taxon>Pleuronectiformes</taxon>
        <taxon>Pleuronectoidei</taxon>
        <taxon>Scophthalmidae</taxon>
        <taxon>Scophthalmus</taxon>
    </lineage>
</organism>
<dbReference type="PANTHER" id="PTHR45766:SF6">
    <property type="entry name" value="SWI_SNF-RELATED MATRIX-ASSOCIATED ACTIN-DEPENDENT REGULATOR OF CHROMATIN SUBFAMILY A-LIKE PROTEIN 1"/>
    <property type="match status" value="1"/>
</dbReference>
<dbReference type="Pfam" id="PF07443">
    <property type="entry name" value="HARP"/>
    <property type="match status" value="2"/>
</dbReference>
<dbReference type="GeneTree" id="ENSGT00940000157608"/>
<comment type="catalytic activity">
    <reaction evidence="9">
        <text>ATP + H2O = ADP + phosphate + H(+)</text>
        <dbReference type="Rhea" id="RHEA:13065"/>
        <dbReference type="ChEBI" id="CHEBI:15377"/>
        <dbReference type="ChEBI" id="CHEBI:15378"/>
        <dbReference type="ChEBI" id="CHEBI:30616"/>
        <dbReference type="ChEBI" id="CHEBI:43474"/>
        <dbReference type="ChEBI" id="CHEBI:456216"/>
    </reaction>
    <physiologicalReaction direction="left-to-right" evidence="9">
        <dbReference type="Rhea" id="RHEA:13066"/>
    </physiologicalReaction>
</comment>
<dbReference type="Ensembl" id="ENSSMAT00000017208.2">
    <property type="protein sequence ID" value="ENSSMAP00000016998.2"/>
    <property type="gene ID" value="ENSSMAG00000010427.2"/>
</dbReference>
<evidence type="ECO:0000259" key="14">
    <source>
        <dbReference type="PROSITE" id="PS51467"/>
    </source>
</evidence>
<sequence>MDWKDSSHMTQIAHFNIVRDVFPSLTCSGPWKQILHTGVLKPLSVQLVRENLSSSLPFEQSSEEPLQPRRAADSSAASTQTPVAGRPPPGGPVAPAAGEAVRSPARCWLRVGVLLLSGTATPASRLSVVWPLMALGGAGGPSRSPRRSPSRTQQRLFSMPRPRGTGLAPARSSRSRAQLTAEQQRTIEENRRRALERRAQRLGQPVGFNDVTSAGPGGAPVQRQPPPAHRVSPDPAALVHHRDTSTCSVSAPKRYVPPPKHQSQGFSNQKQEPAARQQSAGGGNHINQGGPCTSASSRQKIQVIEPLPQARGQHASSPVLFSGGSFGGKPAQPKPHLTPSGSGGAAGSFYKQPIGKPAQSSVVPPSSNPSTLNGTAAKKPAISVRGKCAPHTEGRFRVEVGYHAELIAVFKSIPSKSYDPATKMWNFSLEDYQQLMEQAASIASVSLKPLEGMEAVDVAVVASTCRARDGALLAALLKLCSGWQKPGAILQGQCILVSRTKFEVDVGYNADVIAAFKQMPTKEYDMKTRKWSFSLDDYKRLMDLLGGMAAVEVEPLPRAVIQAFSARFDGTEARSLDVPKADLSSIDPSLTQSLMPFQREGVNFAVFKQGRLLLADDMGLGKTVQAICIAAYYRNEWPLLVVAPSSVRFTWAEAFRRWLPSLSPDSINVVVKAKDKLRSGMVNIISYDLLSRMDKLQPGDPFNVLIMDESHFLKNMKTARCKAALPLMKAAKRVILLSGTPAMSRPSELYTQILSVRPTLFPRFHDFGMRYCDARKNTWGWDYSGSSNLGELKLLLEECLMLRRLKSEVLSQLPAKQRKVVTVTIDGINTRTKAALSAAAKQLAIGHRNKMEEKEALLVFYNHTAEAKLQAIMEYITDMLECGREKFLVFAHHKLVLDHIASELGKKGVDFIRIDGATPSADRQLRCDRFQNSTKTCVAVLSITAANMGLTLHSADLVIFAELFWNPGVLIQAEDRVHRIGQTSNVNIHYLVGKGTADDHLWPMIQEKMNVLEQVGLSESNLSDNAVNASFHSKDPNQRSIMEMFQRSFTADDDMDEAILLQAADDWDNTVPENGSGQHHGTMGQSPSKRSIKEYFSR</sequence>
<evidence type="ECO:0000256" key="3">
    <source>
        <dbReference type="ARBA" id="ARBA00022737"/>
    </source>
</evidence>
<feature type="compositionally biased region" description="Basic and acidic residues" evidence="11">
    <location>
        <begin position="185"/>
        <end position="199"/>
    </location>
</feature>
<dbReference type="Pfam" id="PF00176">
    <property type="entry name" value="SNF2-rel_dom"/>
    <property type="match status" value="1"/>
</dbReference>
<dbReference type="InterPro" id="IPR001650">
    <property type="entry name" value="Helicase_C-like"/>
</dbReference>
<dbReference type="PROSITE" id="PS51467">
    <property type="entry name" value="HARP"/>
    <property type="match status" value="2"/>
</dbReference>
<evidence type="ECO:0000259" key="13">
    <source>
        <dbReference type="PROSITE" id="PS51194"/>
    </source>
</evidence>
<dbReference type="InterPro" id="IPR027417">
    <property type="entry name" value="P-loop_NTPase"/>
</dbReference>
<name>A0A8D3AEH6_SCOMX</name>
<protein>
    <recommendedName>
        <fullName evidence="2">SWI/SNF-related matrix-associated actin-dependent regulator of chromatin subfamily A-like protein 1</fullName>
    </recommendedName>
    <alternativeName>
        <fullName evidence="8">HepA-related protein</fullName>
    </alternativeName>
    <alternativeName>
        <fullName evidence="7">Sucrose nonfermenting protein 2-like 1</fullName>
    </alternativeName>
</protein>
<evidence type="ECO:0000313" key="15">
    <source>
        <dbReference type="Ensembl" id="ENSSMAP00000016998.2"/>
    </source>
</evidence>
<reference evidence="15" key="1">
    <citation type="submission" date="2023-05" db="EMBL/GenBank/DDBJ databases">
        <title>High-quality long-read genome of Scophthalmus maximus.</title>
        <authorList>
            <person name="Lien S."/>
            <person name="Martinez P."/>
        </authorList>
    </citation>
    <scope>NUCLEOTIDE SEQUENCE [LARGE SCALE GENOMIC DNA]</scope>
</reference>
<comment type="similarity">
    <text evidence="10">Belongs to the SNF2/RAD54 helicase family. SMARCAL1 subfamily.</text>
</comment>
<feature type="domain" description="Helicase C-terminal" evidence="13">
    <location>
        <begin position="875"/>
        <end position="1028"/>
    </location>
</feature>
<accession>A0A8D3AEH6</accession>
<evidence type="ECO:0000259" key="12">
    <source>
        <dbReference type="PROSITE" id="PS51192"/>
    </source>
</evidence>
<dbReference type="Gene3D" id="3.40.50.300">
    <property type="entry name" value="P-loop containing nucleotide triphosphate hydrolases"/>
    <property type="match status" value="1"/>
</dbReference>
<feature type="region of interest" description="Disordered" evidence="11">
    <location>
        <begin position="137"/>
        <end position="383"/>
    </location>
</feature>